<evidence type="ECO:0000313" key="4">
    <source>
        <dbReference type="WBParaSite" id="SBAD_0001144401-mRNA-1"/>
    </source>
</evidence>
<feature type="compositionally biased region" description="Polar residues" evidence="1">
    <location>
        <begin position="70"/>
        <end position="92"/>
    </location>
</feature>
<accession>A0A183J5B8</accession>
<protein>
    <submittedName>
        <fullName evidence="4">Transposase</fullName>
    </submittedName>
</protein>
<keyword evidence="3" id="KW-1185">Reference proteome</keyword>
<dbReference type="WBParaSite" id="SBAD_0001144401-mRNA-1">
    <property type="protein sequence ID" value="SBAD_0001144401-mRNA-1"/>
    <property type="gene ID" value="SBAD_0001144401"/>
</dbReference>
<dbReference type="AlphaFoldDB" id="A0A183J5B8"/>
<reference evidence="4" key="1">
    <citation type="submission" date="2016-06" db="UniProtKB">
        <authorList>
            <consortium name="WormBaseParasite"/>
        </authorList>
    </citation>
    <scope>IDENTIFICATION</scope>
</reference>
<evidence type="ECO:0000313" key="3">
    <source>
        <dbReference type="Proteomes" id="UP000270296"/>
    </source>
</evidence>
<sequence length="92" mass="10420">MKYTQGGIAERNETARKGVDYALWFCQVVDLFTEQALFIHFDIDEFSQSIFGRQGQILTGHKRGTVWHSKPTSLSVTSAEQRQNTRPSDAIA</sequence>
<evidence type="ECO:0000256" key="1">
    <source>
        <dbReference type="SAM" id="MobiDB-lite"/>
    </source>
</evidence>
<gene>
    <name evidence="2" type="ORF">SBAD_LOCUS11066</name>
</gene>
<feature type="region of interest" description="Disordered" evidence="1">
    <location>
        <begin position="68"/>
        <end position="92"/>
    </location>
</feature>
<organism evidence="4">
    <name type="scientific">Soboliphyme baturini</name>
    <dbReference type="NCBI Taxonomy" id="241478"/>
    <lineage>
        <taxon>Eukaryota</taxon>
        <taxon>Metazoa</taxon>
        <taxon>Ecdysozoa</taxon>
        <taxon>Nematoda</taxon>
        <taxon>Enoplea</taxon>
        <taxon>Dorylaimia</taxon>
        <taxon>Dioctophymatida</taxon>
        <taxon>Dioctophymatoidea</taxon>
        <taxon>Soboliphymatidae</taxon>
        <taxon>Soboliphyme</taxon>
    </lineage>
</organism>
<evidence type="ECO:0000313" key="2">
    <source>
        <dbReference type="EMBL" id="VDP36835.1"/>
    </source>
</evidence>
<reference evidence="2 3" key="2">
    <citation type="submission" date="2018-11" db="EMBL/GenBank/DDBJ databases">
        <authorList>
            <consortium name="Pathogen Informatics"/>
        </authorList>
    </citation>
    <scope>NUCLEOTIDE SEQUENCE [LARGE SCALE GENOMIC DNA]</scope>
</reference>
<name>A0A183J5B8_9BILA</name>
<dbReference type="EMBL" id="UZAM01015018">
    <property type="protein sequence ID" value="VDP36835.1"/>
    <property type="molecule type" value="Genomic_DNA"/>
</dbReference>
<dbReference type="Proteomes" id="UP000270296">
    <property type="component" value="Unassembled WGS sequence"/>
</dbReference>
<proteinExistence type="predicted"/>